<dbReference type="InterPro" id="IPR036770">
    <property type="entry name" value="Ankyrin_rpt-contain_sf"/>
</dbReference>
<keyword evidence="2" id="KW-1185">Reference proteome</keyword>
<dbReference type="EMBL" id="JAPFFF010000009">
    <property type="protein sequence ID" value="KAK8882935.1"/>
    <property type="molecule type" value="Genomic_DNA"/>
</dbReference>
<evidence type="ECO:0000313" key="1">
    <source>
        <dbReference type="EMBL" id="KAK8882935.1"/>
    </source>
</evidence>
<sequence length="397" mass="48236">MSVHGHIHKMKIIQQNLYDFIQDEDNKEENFEQLIDVINDKKIRLNQHDLKIFLCLIVHVSNNYRRGPNFFQKIERILQEFENDMKKFYSNYEIFKIFKNNKRILLFLLEEAVILIDNNILRKFIKNKYRDMHYIEYFLPEIKGITEKDDKILKIIQNIKIDDWEKFYKNRKKGENDDILCKIIRKDLIDDFMSFENKINGSLIKPSIFETNSFLLENKSKTSLLEYAAFFGSIKIFKYLYNKSKIINPELYPFIIHGMKEKMIHFLLEKFSSKIYKSSLEYNFDDEFYEDIIIKVPVKNIQYYKCLQESIKCHRDRISYFIQRNFIDENVHPKKIIHKTIVSTCFKYYNFLYLPVYITNFLYFKYACEYGYFTIAQLLLETRKIDINGQMIQNLCL</sequence>
<proteinExistence type="predicted"/>
<comment type="caution">
    <text evidence="1">The sequence shown here is derived from an EMBL/GenBank/DDBJ whole genome shotgun (WGS) entry which is preliminary data.</text>
</comment>
<dbReference type="PANTHER" id="PTHR24159:SF5">
    <property type="entry name" value="ANK_REP_REGION DOMAIN-CONTAINING PROTEIN"/>
    <property type="match status" value="1"/>
</dbReference>
<reference evidence="1 2" key="1">
    <citation type="submission" date="2024-04" db="EMBL/GenBank/DDBJ databases">
        <title>Tritrichomonas musculus Genome.</title>
        <authorList>
            <person name="Alves-Ferreira E."/>
            <person name="Grigg M."/>
            <person name="Lorenzi H."/>
            <person name="Galac M."/>
        </authorList>
    </citation>
    <scope>NUCLEOTIDE SEQUENCE [LARGE SCALE GENOMIC DNA]</scope>
    <source>
        <strain evidence="1 2">EAF2021</strain>
    </source>
</reference>
<gene>
    <name evidence="1" type="ORF">M9Y10_045581</name>
</gene>
<dbReference type="Proteomes" id="UP001470230">
    <property type="component" value="Unassembled WGS sequence"/>
</dbReference>
<name>A0ABR2JYK4_9EUKA</name>
<dbReference type="PANTHER" id="PTHR24159">
    <property type="match status" value="1"/>
</dbReference>
<evidence type="ECO:0000313" key="2">
    <source>
        <dbReference type="Proteomes" id="UP001470230"/>
    </source>
</evidence>
<organism evidence="1 2">
    <name type="scientific">Tritrichomonas musculus</name>
    <dbReference type="NCBI Taxonomy" id="1915356"/>
    <lineage>
        <taxon>Eukaryota</taxon>
        <taxon>Metamonada</taxon>
        <taxon>Parabasalia</taxon>
        <taxon>Tritrichomonadida</taxon>
        <taxon>Tritrichomonadidae</taxon>
        <taxon>Tritrichomonas</taxon>
    </lineage>
</organism>
<accession>A0ABR2JYK4</accession>
<evidence type="ECO:0008006" key="3">
    <source>
        <dbReference type="Google" id="ProtNLM"/>
    </source>
</evidence>
<dbReference type="SUPFAM" id="SSF48403">
    <property type="entry name" value="Ankyrin repeat"/>
    <property type="match status" value="1"/>
</dbReference>
<protein>
    <recommendedName>
        <fullName evidence="3">DUF3447 domain-containing protein</fullName>
    </recommendedName>
</protein>